<dbReference type="AlphaFoldDB" id="A0A8J3E2L6"/>
<sequence>MTASPAPLALIAADAVTTAPGLPEFALQLDGLSKTYAPRGRFGAVTALDHVDLKVPRGAMFGLLGPNGAGKSTMINILAGLVVKTGGRARIWTHDIDEEPRQSRAAIGIVPQELNIDPFFTPFELLDLQAGLYGVPKRQRRTMEILEAVGLADKARAYARTLSGGMRRRLMVAKAMVHSPPILVLDEPTAGVDVELRQNLWAYIRELNRDGTTILLTTHYLEEAQELCDRIAIIDHGRLVAHDTTEALLRRLDAKEIILTLGTDPEPLPQPLASLGFERVAPAKLRLRYQPSSTELGPLLAAVGAAGYGILDVSTEETNLQDIFLQLTGSGADAGGPNGGGPNSNGPNSNGGR</sequence>
<dbReference type="InterPro" id="IPR003593">
    <property type="entry name" value="AAA+_ATPase"/>
</dbReference>
<dbReference type="InterPro" id="IPR050763">
    <property type="entry name" value="ABC_transporter_ATP-binding"/>
</dbReference>
<evidence type="ECO:0000313" key="6">
    <source>
        <dbReference type="EMBL" id="GGF22387.1"/>
    </source>
</evidence>
<evidence type="ECO:0000313" key="7">
    <source>
        <dbReference type="Proteomes" id="UP000646365"/>
    </source>
</evidence>
<dbReference type="EMBL" id="BMJQ01000007">
    <property type="protein sequence ID" value="GGF22387.1"/>
    <property type="molecule type" value="Genomic_DNA"/>
</dbReference>
<gene>
    <name evidence="6" type="ORF">GCM10011611_30600</name>
</gene>
<comment type="caution">
    <text evidence="6">The sequence shown here is derived from an EMBL/GenBank/DDBJ whole genome shotgun (WGS) entry which is preliminary data.</text>
</comment>
<name>A0A8J3E2L6_9PROT</name>
<protein>
    <submittedName>
        <fullName evidence="6">Multidrug ABC transporter ATP-binding protein</fullName>
    </submittedName>
</protein>
<dbReference type="Pfam" id="PF00005">
    <property type="entry name" value="ABC_tran"/>
    <property type="match status" value="1"/>
</dbReference>
<dbReference type="SUPFAM" id="SSF52540">
    <property type="entry name" value="P-loop containing nucleoside triphosphate hydrolases"/>
    <property type="match status" value="1"/>
</dbReference>
<dbReference type="PROSITE" id="PS50893">
    <property type="entry name" value="ABC_TRANSPORTER_2"/>
    <property type="match status" value="1"/>
</dbReference>
<dbReference type="Proteomes" id="UP000646365">
    <property type="component" value="Unassembled WGS sequence"/>
</dbReference>
<evidence type="ECO:0000256" key="2">
    <source>
        <dbReference type="ARBA" id="ARBA00022741"/>
    </source>
</evidence>
<dbReference type="RefSeq" id="WP_189047224.1">
    <property type="nucleotide sequence ID" value="NZ_BMJQ01000007.1"/>
</dbReference>
<evidence type="ECO:0000256" key="1">
    <source>
        <dbReference type="ARBA" id="ARBA00022448"/>
    </source>
</evidence>
<reference evidence="6" key="2">
    <citation type="submission" date="2020-09" db="EMBL/GenBank/DDBJ databases">
        <authorList>
            <person name="Sun Q."/>
            <person name="Zhou Y."/>
        </authorList>
    </citation>
    <scope>NUCLEOTIDE SEQUENCE</scope>
    <source>
        <strain evidence="6">CGMCC 1.15725</strain>
    </source>
</reference>
<feature type="compositionally biased region" description="Gly residues" evidence="4">
    <location>
        <begin position="332"/>
        <end position="353"/>
    </location>
</feature>
<reference evidence="6" key="1">
    <citation type="journal article" date="2014" name="Int. J. Syst. Evol. Microbiol.">
        <title>Complete genome sequence of Corynebacterium casei LMG S-19264T (=DSM 44701T), isolated from a smear-ripened cheese.</title>
        <authorList>
            <consortium name="US DOE Joint Genome Institute (JGI-PGF)"/>
            <person name="Walter F."/>
            <person name="Albersmeier A."/>
            <person name="Kalinowski J."/>
            <person name="Ruckert C."/>
        </authorList>
    </citation>
    <scope>NUCLEOTIDE SEQUENCE</scope>
    <source>
        <strain evidence="6">CGMCC 1.15725</strain>
    </source>
</reference>
<feature type="domain" description="ABC transporter" evidence="5">
    <location>
        <begin position="27"/>
        <end position="261"/>
    </location>
</feature>
<dbReference type="GO" id="GO:0016887">
    <property type="term" value="F:ATP hydrolysis activity"/>
    <property type="evidence" value="ECO:0007669"/>
    <property type="project" value="InterPro"/>
</dbReference>
<accession>A0A8J3E2L6</accession>
<dbReference type="PROSITE" id="PS00211">
    <property type="entry name" value="ABC_TRANSPORTER_1"/>
    <property type="match status" value="1"/>
</dbReference>
<dbReference type="Gene3D" id="3.40.50.300">
    <property type="entry name" value="P-loop containing nucleotide triphosphate hydrolases"/>
    <property type="match status" value="1"/>
</dbReference>
<proteinExistence type="predicted"/>
<evidence type="ECO:0000259" key="5">
    <source>
        <dbReference type="PROSITE" id="PS50893"/>
    </source>
</evidence>
<feature type="region of interest" description="Disordered" evidence="4">
    <location>
        <begin position="331"/>
        <end position="353"/>
    </location>
</feature>
<keyword evidence="7" id="KW-1185">Reference proteome</keyword>
<dbReference type="SMART" id="SM00382">
    <property type="entry name" value="AAA"/>
    <property type="match status" value="1"/>
</dbReference>
<dbReference type="PANTHER" id="PTHR42711">
    <property type="entry name" value="ABC TRANSPORTER ATP-BINDING PROTEIN"/>
    <property type="match status" value="1"/>
</dbReference>
<keyword evidence="2" id="KW-0547">Nucleotide-binding</keyword>
<dbReference type="InterPro" id="IPR003439">
    <property type="entry name" value="ABC_transporter-like_ATP-bd"/>
</dbReference>
<keyword evidence="3 6" id="KW-0067">ATP-binding</keyword>
<dbReference type="GO" id="GO:0005524">
    <property type="term" value="F:ATP binding"/>
    <property type="evidence" value="ECO:0007669"/>
    <property type="project" value="UniProtKB-KW"/>
</dbReference>
<dbReference type="InterPro" id="IPR027417">
    <property type="entry name" value="P-loop_NTPase"/>
</dbReference>
<keyword evidence="1" id="KW-0813">Transport</keyword>
<dbReference type="InterPro" id="IPR017871">
    <property type="entry name" value="ABC_transporter-like_CS"/>
</dbReference>
<evidence type="ECO:0000256" key="4">
    <source>
        <dbReference type="SAM" id="MobiDB-lite"/>
    </source>
</evidence>
<evidence type="ECO:0000256" key="3">
    <source>
        <dbReference type="ARBA" id="ARBA00022840"/>
    </source>
</evidence>
<organism evidence="6 7">
    <name type="scientific">Aliidongia dinghuensis</name>
    <dbReference type="NCBI Taxonomy" id="1867774"/>
    <lineage>
        <taxon>Bacteria</taxon>
        <taxon>Pseudomonadati</taxon>
        <taxon>Pseudomonadota</taxon>
        <taxon>Alphaproteobacteria</taxon>
        <taxon>Rhodospirillales</taxon>
        <taxon>Dongiaceae</taxon>
        <taxon>Aliidongia</taxon>
    </lineage>
</organism>
<dbReference type="PANTHER" id="PTHR42711:SF15">
    <property type="entry name" value="ABC-TYPE MULTIDRUG TRANSPORT SYSTEM, ATPASE COMPONENT"/>
    <property type="match status" value="1"/>
</dbReference>